<gene>
    <name evidence="2" type="ORF">ACFQS9_16125</name>
</gene>
<name>A0ABW2S039_9NOCA</name>
<evidence type="ECO:0000313" key="2">
    <source>
        <dbReference type="EMBL" id="MFC7449424.1"/>
    </source>
</evidence>
<accession>A0ABW2S039</accession>
<keyword evidence="3" id="KW-1185">Reference proteome</keyword>
<organism evidence="2 3">
    <name type="scientific">Rhodococcus daqingensis</name>
    <dbReference type="NCBI Taxonomy" id="2479363"/>
    <lineage>
        <taxon>Bacteria</taxon>
        <taxon>Bacillati</taxon>
        <taxon>Actinomycetota</taxon>
        <taxon>Actinomycetes</taxon>
        <taxon>Mycobacteriales</taxon>
        <taxon>Nocardiaceae</taxon>
        <taxon>Rhodococcus</taxon>
    </lineage>
</organism>
<protein>
    <submittedName>
        <fullName evidence="2">Uncharacterized protein</fullName>
    </submittedName>
</protein>
<comment type="caution">
    <text evidence="2">The sequence shown here is derived from an EMBL/GenBank/DDBJ whole genome shotgun (WGS) entry which is preliminary data.</text>
</comment>
<dbReference type="EMBL" id="JBHTCS010000017">
    <property type="protein sequence ID" value="MFC7449424.1"/>
    <property type="molecule type" value="Genomic_DNA"/>
</dbReference>
<reference evidence="3" key="1">
    <citation type="journal article" date="2019" name="Int. J. Syst. Evol. Microbiol.">
        <title>The Global Catalogue of Microorganisms (GCM) 10K type strain sequencing project: providing services to taxonomists for standard genome sequencing and annotation.</title>
        <authorList>
            <consortium name="The Broad Institute Genomics Platform"/>
            <consortium name="The Broad Institute Genome Sequencing Center for Infectious Disease"/>
            <person name="Wu L."/>
            <person name="Ma J."/>
        </authorList>
    </citation>
    <scope>NUCLEOTIDE SEQUENCE [LARGE SCALE GENOMIC DNA]</scope>
    <source>
        <strain evidence="3">ICMP 19430</strain>
    </source>
</reference>
<dbReference type="Proteomes" id="UP001596484">
    <property type="component" value="Unassembled WGS sequence"/>
</dbReference>
<feature type="region of interest" description="Disordered" evidence="1">
    <location>
        <begin position="169"/>
        <end position="190"/>
    </location>
</feature>
<evidence type="ECO:0000313" key="3">
    <source>
        <dbReference type="Proteomes" id="UP001596484"/>
    </source>
</evidence>
<evidence type="ECO:0000256" key="1">
    <source>
        <dbReference type="SAM" id="MobiDB-lite"/>
    </source>
</evidence>
<proteinExistence type="predicted"/>
<dbReference type="RefSeq" id="WP_378406364.1">
    <property type="nucleotide sequence ID" value="NZ_JBHTCS010000017.1"/>
</dbReference>
<sequence>MTNDAPGGLEVGATLTTAMISPVSGGLVRTWTDSDSVLWSVDDPDGLSELLGRGLIARTSVPGERFREAVLLDAEAGTLLVQGRYPESAENISARVFRLGEPVRPERNPWTDLDHFLAAAAASAVARDEYWVVELGGWDAPHEPYCFFGVIADEGERVSVIETAPVPRDTGVWPEVPEDGRPGTSVSSPASEDTIEAAGIFAVTAVESWGVSPWDVALTFGHRAP</sequence>